<comment type="caution">
    <text evidence="2">The sequence shown here is derived from an EMBL/GenBank/DDBJ whole genome shotgun (WGS) entry which is preliminary data.</text>
</comment>
<dbReference type="EMBL" id="JAAMPC010000001">
    <property type="protein sequence ID" value="KAG2329749.1"/>
    <property type="molecule type" value="Genomic_DNA"/>
</dbReference>
<name>A0A8X7WHD7_BRACI</name>
<keyword evidence="3" id="KW-1185">Reference proteome</keyword>
<reference evidence="2 3" key="1">
    <citation type="submission" date="2020-02" db="EMBL/GenBank/DDBJ databases">
        <authorList>
            <person name="Ma Q."/>
            <person name="Huang Y."/>
            <person name="Song X."/>
            <person name="Pei D."/>
        </authorList>
    </citation>
    <scope>NUCLEOTIDE SEQUENCE [LARGE SCALE GENOMIC DNA]</scope>
    <source>
        <strain evidence="2">Sxm20200214</strain>
        <tissue evidence="2">Leaf</tissue>
    </source>
</reference>
<feature type="compositionally biased region" description="Basic and acidic residues" evidence="1">
    <location>
        <begin position="70"/>
        <end position="82"/>
    </location>
</feature>
<feature type="compositionally biased region" description="Basic and acidic residues" evidence="1">
    <location>
        <begin position="1"/>
        <end position="19"/>
    </location>
</feature>
<evidence type="ECO:0000313" key="3">
    <source>
        <dbReference type="Proteomes" id="UP000886595"/>
    </source>
</evidence>
<proteinExistence type="predicted"/>
<organism evidence="2 3">
    <name type="scientific">Brassica carinata</name>
    <name type="common">Ethiopian mustard</name>
    <name type="synonym">Abyssinian cabbage</name>
    <dbReference type="NCBI Taxonomy" id="52824"/>
    <lineage>
        <taxon>Eukaryota</taxon>
        <taxon>Viridiplantae</taxon>
        <taxon>Streptophyta</taxon>
        <taxon>Embryophyta</taxon>
        <taxon>Tracheophyta</taxon>
        <taxon>Spermatophyta</taxon>
        <taxon>Magnoliopsida</taxon>
        <taxon>eudicotyledons</taxon>
        <taxon>Gunneridae</taxon>
        <taxon>Pentapetalae</taxon>
        <taxon>rosids</taxon>
        <taxon>malvids</taxon>
        <taxon>Brassicales</taxon>
        <taxon>Brassicaceae</taxon>
        <taxon>Brassiceae</taxon>
        <taxon>Brassica</taxon>
    </lineage>
</organism>
<dbReference type="AlphaFoldDB" id="A0A8X7WHD7"/>
<dbReference type="Proteomes" id="UP000886595">
    <property type="component" value="Unassembled WGS sequence"/>
</dbReference>
<feature type="compositionally biased region" description="Basic and acidic residues" evidence="1">
    <location>
        <begin position="28"/>
        <end position="40"/>
    </location>
</feature>
<protein>
    <submittedName>
        <fullName evidence="2">Uncharacterized protein</fullName>
    </submittedName>
</protein>
<sequence length="95" mass="10709">MSLREPSKLLRGEESDLHTSTRAVNQKVDMKGESQIHFETLKAGSILQPAPPQPHRESRRRRATTGKNSSRAESETEEEIQHQKQRYIGGEGQTG</sequence>
<feature type="region of interest" description="Disordered" evidence="1">
    <location>
        <begin position="1"/>
        <end position="95"/>
    </location>
</feature>
<evidence type="ECO:0000256" key="1">
    <source>
        <dbReference type="SAM" id="MobiDB-lite"/>
    </source>
</evidence>
<evidence type="ECO:0000313" key="2">
    <source>
        <dbReference type="EMBL" id="KAG2329749.1"/>
    </source>
</evidence>
<accession>A0A8X7WHD7</accession>
<gene>
    <name evidence="2" type="ORF">Bca52824_000929</name>
</gene>